<keyword evidence="4 8" id="KW-0812">Transmembrane</keyword>
<reference evidence="12" key="1">
    <citation type="journal article" date="2019" name="Int. J. Syst. Evol. Microbiol.">
        <title>The Global Catalogue of Microorganisms (GCM) 10K type strain sequencing project: providing services to taxonomists for standard genome sequencing and annotation.</title>
        <authorList>
            <consortium name="The Broad Institute Genomics Platform"/>
            <consortium name="The Broad Institute Genome Sequencing Center for Infectious Disease"/>
            <person name="Wu L."/>
            <person name="Ma J."/>
        </authorList>
    </citation>
    <scope>NUCLEOTIDE SEQUENCE [LARGE SCALE GENOMIC DNA]</scope>
    <source>
        <strain evidence="12">JCM 31920</strain>
    </source>
</reference>
<feature type="chain" id="PRO_5045471462" evidence="9">
    <location>
        <begin position="20"/>
        <end position="787"/>
    </location>
</feature>
<evidence type="ECO:0000256" key="3">
    <source>
        <dbReference type="ARBA" id="ARBA00022452"/>
    </source>
</evidence>
<evidence type="ECO:0000259" key="10">
    <source>
        <dbReference type="Pfam" id="PF07715"/>
    </source>
</evidence>
<evidence type="ECO:0000256" key="4">
    <source>
        <dbReference type="ARBA" id="ARBA00022692"/>
    </source>
</evidence>
<accession>A0ABP8M0M2</accession>
<name>A0ABP8M0M2_9BACT</name>
<evidence type="ECO:0000256" key="1">
    <source>
        <dbReference type="ARBA" id="ARBA00004571"/>
    </source>
</evidence>
<feature type="domain" description="TonB-dependent receptor plug" evidence="10">
    <location>
        <begin position="126"/>
        <end position="229"/>
    </location>
</feature>
<feature type="signal peptide" evidence="9">
    <location>
        <begin position="1"/>
        <end position="19"/>
    </location>
</feature>
<evidence type="ECO:0000256" key="7">
    <source>
        <dbReference type="ARBA" id="ARBA00023237"/>
    </source>
</evidence>
<evidence type="ECO:0000313" key="12">
    <source>
        <dbReference type="Proteomes" id="UP001501508"/>
    </source>
</evidence>
<dbReference type="RefSeq" id="WP_345030237.1">
    <property type="nucleotide sequence ID" value="NZ_BAABEY010000026.1"/>
</dbReference>
<keyword evidence="5 9" id="KW-0732">Signal</keyword>
<gene>
    <name evidence="11" type="ORF">GCM10023091_28110</name>
</gene>
<dbReference type="EMBL" id="BAABEY010000026">
    <property type="protein sequence ID" value="GAA4442022.1"/>
    <property type="molecule type" value="Genomic_DNA"/>
</dbReference>
<dbReference type="Proteomes" id="UP001501508">
    <property type="component" value="Unassembled WGS sequence"/>
</dbReference>
<dbReference type="SUPFAM" id="SSF56935">
    <property type="entry name" value="Porins"/>
    <property type="match status" value="1"/>
</dbReference>
<sequence>MSQKSILFIFLTLAITVLASSLQAQNRSTLSGRVMSAAGEPLEGVTVAADGLNLGTKTEKDGHFTIAFERPGAYTLVFSSVGYGASKEKVRVEPGQRHPALQIVLQPDTQQFREVTVRGKGEARQLREQAFTVNAIDTRKIANTTADLGQVLNRTTGIKMREQGGVGSDFEFSINGLSGKSVKLFLDGVPLDVLGSAMNLNNIPVNLAQRIEVYKGVAPVELGSDALGGSVNIVTNQSLDNYLDVSHSYGSFQTHQSALTGQYVYKPAGLVIKGSTFFNYSKNNYLMRGVEIWDPEKYEYVSRDFRRFHDRYKSWMGQVEIGLINKKWADVLFVGVGYTTYDKQVQTGVRQTIVYGGVLKDGEGKNISLRYKKDSLFNNRLNIGVYGTYSYDHYVLSDTTLRKYSWDGSYVTGNPETGSLRLTHVNRPRLFARLNATYKLAENHDLNLNYTFDDVENQTYNSLTSSDDDMPGKLGKHIVGAAYQVKLFQKWTNTFMGKYYGIDLNKKQYDYSLSKIVSLRDFQNYAGYGWASVYKLSPNTGIKTSYEHTYRLQDVNEVYGDGYQVLNNMELKPEASDNVNIGGFYGSNSGRQDWFVEASAFYRSAKGFIYANQYDNNQLQYQNLSNVLVKGFDAEARYHYGGVFNALLNITYQHALDNTRFVNNNSSGGQSATYRNRIPNQPWLFGNLDLGLGKNLAYGGGARLQFTWSTHYTHWYYRSWEGFATANSLATIPRQLVHNVMLSYSMQKGRYNASLECRNLTDQLVYDNFRLQKPGRAVFFKLRFFIS</sequence>
<dbReference type="Gene3D" id="2.60.40.1120">
    <property type="entry name" value="Carboxypeptidase-like, regulatory domain"/>
    <property type="match status" value="1"/>
</dbReference>
<dbReference type="InterPro" id="IPR037066">
    <property type="entry name" value="Plug_dom_sf"/>
</dbReference>
<keyword evidence="2 8" id="KW-0813">Transport</keyword>
<dbReference type="Gene3D" id="2.170.130.10">
    <property type="entry name" value="TonB-dependent receptor, plug domain"/>
    <property type="match status" value="1"/>
</dbReference>
<dbReference type="InterPro" id="IPR008969">
    <property type="entry name" value="CarboxyPept-like_regulatory"/>
</dbReference>
<comment type="similarity">
    <text evidence="8">Belongs to the TonB-dependent receptor family.</text>
</comment>
<dbReference type="InterPro" id="IPR012910">
    <property type="entry name" value="Plug_dom"/>
</dbReference>
<comment type="subcellular location">
    <subcellularLocation>
        <location evidence="1 8">Cell outer membrane</location>
        <topology evidence="1 8">Multi-pass membrane protein</topology>
    </subcellularLocation>
</comment>
<keyword evidence="7 8" id="KW-0998">Cell outer membrane</keyword>
<dbReference type="PANTHER" id="PTHR30069">
    <property type="entry name" value="TONB-DEPENDENT OUTER MEMBRANE RECEPTOR"/>
    <property type="match status" value="1"/>
</dbReference>
<dbReference type="InterPro" id="IPR036942">
    <property type="entry name" value="Beta-barrel_TonB_sf"/>
</dbReference>
<dbReference type="Pfam" id="PF13715">
    <property type="entry name" value="CarbopepD_reg_2"/>
    <property type="match status" value="1"/>
</dbReference>
<evidence type="ECO:0000256" key="5">
    <source>
        <dbReference type="ARBA" id="ARBA00022729"/>
    </source>
</evidence>
<evidence type="ECO:0000256" key="8">
    <source>
        <dbReference type="PROSITE-ProRule" id="PRU01360"/>
    </source>
</evidence>
<evidence type="ECO:0000256" key="6">
    <source>
        <dbReference type="ARBA" id="ARBA00023136"/>
    </source>
</evidence>
<comment type="caution">
    <text evidence="11">The sequence shown here is derived from an EMBL/GenBank/DDBJ whole genome shotgun (WGS) entry which is preliminary data.</text>
</comment>
<keyword evidence="12" id="KW-1185">Reference proteome</keyword>
<evidence type="ECO:0000313" key="11">
    <source>
        <dbReference type="EMBL" id="GAA4442022.1"/>
    </source>
</evidence>
<keyword evidence="3 8" id="KW-1134">Transmembrane beta strand</keyword>
<dbReference type="Pfam" id="PF07715">
    <property type="entry name" value="Plug"/>
    <property type="match status" value="1"/>
</dbReference>
<organism evidence="11 12">
    <name type="scientific">Ravibacter arvi</name>
    <dbReference type="NCBI Taxonomy" id="2051041"/>
    <lineage>
        <taxon>Bacteria</taxon>
        <taxon>Pseudomonadati</taxon>
        <taxon>Bacteroidota</taxon>
        <taxon>Cytophagia</taxon>
        <taxon>Cytophagales</taxon>
        <taxon>Spirosomataceae</taxon>
        <taxon>Ravibacter</taxon>
    </lineage>
</organism>
<protein>
    <submittedName>
        <fullName evidence="11">TonB-dependent receptor</fullName>
    </submittedName>
</protein>
<dbReference type="PROSITE" id="PS52016">
    <property type="entry name" value="TONB_DEPENDENT_REC_3"/>
    <property type="match status" value="1"/>
</dbReference>
<dbReference type="Gene3D" id="2.40.170.20">
    <property type="entry name" value="TonB-dependent receptor, beta-barrel domain"/>
    <property type="match status" value="1"/>
</dbReference>
<proteinExistence type="inferred from homology"/>
<evidence type="ECO:0000256" key="9">
    <source>
        <dbReference type="SAM" id="SignalP"/>
    </source>
</evidence>
<dbReference type="SUPFAM" id="SSF49464">
    <property type="entry name" value="Carboxypeptidase regulatory domain-like"/>
    <property type="match status" value="1"/>
</dbReference>
<dbReference type="InterPro" id="IPR039426">
    <property type="entry name" value="TonB-dep_rcpt-like"/>
</dbReference>
<evidence type="ECO:0000256" key="2">
    <source>
        <dbReference type="ARBA" id="ARBA00022448"/>
    </source>
</evidence>
<keyword evidence="11" id="KW-0675">Receptor</keyword>
<dbReference type="PANTHER" id="PTHR30069:SF29">
    <property type="entry name" value="HEMOGLOBIN AND HEMOGLOBIN-HAPTOGLOBIN-BINDING PROTEIN 1-RELATED"/>
    <property type="match status" value="1"/>
</dbReference>
<keyword evidence="6 8" id="KW-0472">Membrane</keyword>